<feature type="domain" description="RGS" evidence="2">
    <location>
        <begin position="23"/>
        <end position="144"/>
    </location>
</feature>
<proteinExistence type="predicted"/>
<feature type="transmembrane region" description="Helical" evidence="1">
    <location>
        <begin position="186"/>
        <end position="209"/>
    </location>
</feature>
<evidence type="ECO:0000259" key="2">
    <source>
        <dbReference type="PROSITE" id="PS50132"/>
    </source>
</evidence>
<dbReference type="InterPro" id="IPR044926">
    <property type="entry name" value="RGS_subdomain_2"/>
</dbReference>
<dbReference type="Gene3D" id="1.10.167.10">
    <property type="entry name" value="Regulator of G-protein Signalling 4, domain 2"/>
    <property type="match status" value="1"/>
</dbReference>
<protein>
    <recommendedName>
        <fullName evidence="2">RGS domain-containing protein</fullName>
    </recommendedName>
</protein>
<accession>A0A1Y1XWV2</accession>
<dbReference type="InterPro" id="IPR036305">
    <property type="entry name" value="RGS_sf"/>
</dbReference>
<sequence>MNNVTLENIISQTSCPPLSLNDFRKFLTYIEYSVENLDFYLWYRSYQLRFNQLPTDVIEMLTPCKIPHENAKLSKLYQMQPFRDEIDAVIERFFSSNSMSELNVEVSTREKLLAEAVYTTHPSIFHAAAMEAYHLMEGDSFVRFKSEAIKNLSPATIHFRCIFGVILMILAFLGVSMTILLHQGRWMRLVLTPLILVGISYLLSSYRGICAAKVYARMREIKPYESFPLSNTDISTCLEKGYSTVDVVNSAIIQEQKRILLLAFFQIVLLSVLVMLLILLVPVSLS</sequence>
<dbReference type="AlphaFoldDB" id="A0A1Y1XWV2"/>
<gene>
    <name evidence="3" type="ORF">K493DRAFT_231086</name>
</gene>
<keyword evidence="1" id="KW-1133">Transmembrane helix</keyword>
<dbReference type="PANTHER" id="PTHR39466">
    <property type="entry name" value="RGS DOMAIN-CONTAINING PROTEIN"/>
    <property type="match status" value="1"/>
</dbReference>
<comment type="caution">
    <text evidence="3">The sequence shown here is derived from an EMBL/GenBank/DDBJ whole genome shotgun (WGS) entry which is preliminary data.</text>
</comment>
<dbReference type="Pfam" id="PF00615">
    <property type="entry name" value="RGS"/>
    <property type="match status" value="1"/>
</dbReference>
<evidence type="ECO:0000313" key="4">
    <source>
        <dbReference type="Proteomes" id="UP000193498"/>
    </source>
</evidence>
<dbReference type="PROSITE" id="PS50132">
    <property type="entry name" value="RGS"/>
    <property type="match status" value="1"/>
</dbReference>
<dbReference type="PANTHER" id="PTHR39466:SF1">
    <property type="entry name" value="RGS DOMAIN-CONTAINING PROTEIN"/>
    <property type="match status" value="1"/>
</dbReference>
<dbReference type="InParanoid" id="A0A1Y1XWV2"/>
<dbReference type="Proteomes" id="UP000193498">
    <property type="component" value="Unassembled WGS sequence"/>
</dbReference>
<feature type="transmembrane region" description="Helical" evidence="1">
    <location>
        <begin position="159"/>
        <end position="180"/>
    </location>
</feature>
<organism evidence="3 4">
    <name type="scientific">Basidiobolus meristosporus CBS 931.73</name>
    <dbReference type="NCBI Taxonomy" id="1314790"/>
    <lineage>
        <taxon>Eukaryota</taxon>
        <taxon>Fungi</taxon>
        <taxon>Fungi incertae sedis</taxon>
        <taxon>Zoopagomycota</taxon>
        <taxon>Entomophthoromycotina</taxon>
        <taxon>Basidiobolomycetes</taxon>
        <taxon>Basidiobolales</taxon>
        <taxon>Basidiobolaceae</taxon>
        <taxon>Basidiobolus</taxon>
    </lineage>
</organism>
<evidence type="ECO:0000256" key="1">
    <source>
        <dbReference type="SAM" id="Phobius"/>
    </source>
</evidence>
<dbReference type="EMBL" id="MCFE01000389">
    <property type="protein sequence ID" value="ORX90237.1"/>
    <property type="molecule type" value="Genomic_DNA"/>
</dbReference>
<dbReference type="InterPro" id="IPR016137">
    <property type="entry name" value="RGS"/>
</dbReference>
<name>A0A1Y1XWV2_9FUNG</name>
<dbReference type="SUPFAM" id="SSF48097">
    <property type="entry name" value="Regulator of G-protein signaling, RGS"/>
    <property type="match status" value="1"/>
</dbReference>
<dbReference type="OrthoDB" id="3232309at2759"/>
<keyword evidence="1" id="KW-0812">Transmembrane</keyword>
<feature type="transmembrane region" description="Helical" evidence="1">
    <location>
        <begin position="259"/>
        <end position="281"/>
    </location>
</feature>
<reference evidence="3 4" key="1">
    <citation type="submission" date="2016-07" db="EMBL/GenBank/DDBJ databases">
        <title>Pervasive Adenine N6-methylation of Active Genes in Fungi.</title>
        <authorList>
            <consortium name="DOE Joint Genome Institute"/>
            <person name="Mondo S.J."/>
            <person name="Dannebaum R.O."/>
            <person name="Kuo R.C."/>
            <person name="Labutti K."/>
            <person name="Haridas S."/>
            <person name="Kuo A."/>
            <person name="Salamov A."/>
            <person name="Ahrendt S.R."/>
            <person name="Lipzen A."/>
            <person name="Sullivan W."/>
            <person name="Andreopoulos W.B."/>
            <person name="Clum A."/>
            <person name="Lindquist E."/>
            <person name="Daum C."/>
            <person name="Ramamoorthy G.K."/>
            <person name="Gryganskyi A."/>
            <person name="Culley D."/>
            <person name="Magnuson J.K."/>
            <person name="James T.Y."/>
            <person name="O'Malley M.A."/>
            <person name="Stajich J.E."/>
            <person name="Spatafora J.W."/>
            <person name="Visel A."/>
            <person name="Grigoriev I.V."/>
        </authorList>
    </citation>
    <scope>NUCLEOTIDE SEQUENCE [LARGE SCALE GENOMIC DNA]</scope>
    <source>
        <strain evidence="3 4">CBS 931.73</strain>
    </source>
</reference>
<keyword evidence="1" id="KW-0472">Membrane</keyword>
<evidence type="ECO:0000313" key="3">
    <source>
        <dbReference type="EMBL" id="ORX90237.1"/>
    </source>
</evidence>
<keyword evidence="4" id="KW-1185">Reference proteome</keyword>